<dbReference type="Gene3D" id="2.160.20.10">
    <property type="entry name" value="Single-stranded right-handed beta-helix, Pectin lyase-like"/>
    <property type="match status" value="1"/>
</dbReference>
<dbReference type="SUPFAM" id="SSF52540">
    <property type="entry name" value="P-loop containing nucleoside triphosphate hydrolases"/>
    <property type="match status" value="1"/>
</dbReference>
<dbReference type="SMART" id="SM00382">
    <property type="entry name" value="AAA"/>
    <property type="match status" value="1"/>
</dbReference>
<dbReference type="Pfam" id="PF00004">
    <property type="entry name" value="AAA"/>
    <property type="match status" value="1"/>
</dbReference>
<dbReference type="InterPro" id="IPR000641">
    <property type="entry name" value="CbxX/CfxQ"/>
</dbReference>
<feature type="domain" description="AAA+ ATPase" evidence="4">
    <location>
        <begin position="326"/>
        <end position="466"/>
    </location>
</feature>
<evidence type="ECO:0000256" key="3">
    <source>
        <dbReference type="ARBA" id="ARBA00022840"/>
    </source>
</evidence>
<reference evidence="5 6" key="1">
    <citation type="submission" date="2020-08" db="EMBL/GenBank/DDBJ databases">
        <title>Whole genome shotgun sequence of Actinoplanes ianthinogenes NBRC 13996.</title>
        <authorList>
            <person name="Komaki H."/>
            <person name="Tamura T."/>
        </authorList>
    </citation>
    <scope>NUCLEOTIDE SEQUENCE [LARGE SCALE GENOMIC DNA]</scope>
    <source>
        <strain evidence="5 6">NBRC 13996</strain>
    </source>
</reference>
<gene>
    <name evidence="5" type="ORF">Aiant_58600</name>
</gene>
<sequence length="552" mass="58519">MASTLAVPSTYPTIRDALEVAPDGAVVTIAPGTYRERIELQGRRLTLRGTGEPDTVVVDAAGLEGPALAVLGGEVTVEGLALTSGDYPAVSAINARLTVRRTRLAAGYGAGLQATDMSTVEAAEVQVQRGQYGLVFSDSGGTVDSCEIRGVNDDGIIVRLGADPVIRNTTVADCGYRGVYVYQSGRPVLERCDISGTGDAGIVVANSSAPQIRETWVHQTSGSGIVIGAGCTAVVEQCRVEGTAEPKVSVDPRAQATVTLSEGGPAPRAGISDAGGGQDAAEVDRLLTELDSMIGLAGVKNEVRALIDEIQVNEWRRSAGLSVGAASHHLIFTGAPGTGKTTVARIYGQLLKALGVLPNGRFREVSRRDLVGQYIGHTAEKTTSVFEEAMGGVLFIDEAYTLSRAGGASADFGQEAIDTLVKLMEDHRDQVAVIVAGYTQEMLDFLDANSGLASRFAKTLEFENYGPDELVLIATRIAKNDDYVFADGLTEALYEHFSQIERDRNFGNAREARKLLEGMRKAQSGRLRSIGRMPSRDDLTTLVIDDLLTAIR</sequence>
<dbReference type="InterPro" id="IPR022441">
    <property type="entry name" value="Para_beta_helix_rpt-2"/>
</dbReference>
<evidence type="ECO:0000256" key="1">
    <source>
        <dbReference type="ARBA" id="ARBA00010378"/>
    </source>
</evidence>
<dbReference type="Gene3D" id="3.40.50.300">
    <property type="entry name" value="P-loop containing nucleotide triphosphate hydrolases"/>
    <property type="match status" value="1"/>
</dbReference>
<organism evidence="5 6">
    <name type="scientific">Actinoplanes ianthinogenes</name>
    <dbReference type="NCBI Taxonomy" id="122358"/>
    <lineage>
        <taxon>Bacteria</taxon>
        <taxon>Bacillati</taxon>
        <taxon>Actinomycetota</taxon>
        <taxon>Actinomycetes</taxon>
        <taxon>Micromonosporales</taxon>
        <taxon>Micromonosporaceae</taxon>
        <taxon>Actinoplanes</taxon>
    </lineage>
</organism>
<dbReference type="PANTHER" id="PTHR43392">
    <property type="entry name" value="AAA-TYPE ATPASE FAMILY PROTEIN / ANKYRIN REPEAT FAMILY PROTEIN"/>
    <property type="match status" value="1"/>
</dbReference>
<protein>
    <recommendedName>
        <fullName evidence="4">AAA+ ATPase domain-containing protein</fullName>
    </recommendedName>
</protein>
<dbReference type="EMBL" id="AP023356">
    <property type="protein sequence ID" value="BCJ45203.1"/>
    <property type="molecule type" value="Genomic_DNA"/>
</dbReference>
<dbReference type="InterPro" id="IPR039448">
    <property type="entry name" value="Beta_helix"/>
</dbReference>
<comment type="similarity">
    <text evidence="1">Belongs to the CbxX/CfxQ family.</text>
</comment>
<dbReference type="SUPFAM" id="SSF51126">
    <property type="entry name" value="Pectin lyase-like"/>
    <property type="match status" value="1"/>
</dbReference>
<dbReference type="InterPro" id="IPR041627">
    <property type="entry name" value="AAA_lid_6"/>
</dbReference>
<dbReference type="SMART" id="SM00710">
    <property type="entry name" value="PbH1"/>
    <property type="match status" value="5"/>
</dbReference>
<accession>A0ABN6CJP9</accession>
<proteinExistence type="inferred from homology"/>
<name>A0ABN6CJP9_9ACTN</name>
<keyword evidence="3" id="KW-0067">ATP-binding</keyword>
<dbReference type="NCBIfam" id="TIGR03804">
    <property type="entry name" value="para_beta_helix"/>
    <property type="match status" value="1"/>
</dbReference>
<dbReference type="Proteomes" id="UP000676967">
    <property type="component" value="Chromosome"/>
</dbReference>
<evidence type="ECO:0000313" key="6">
    <source>
        <dbReference type="Proteomes" id="UP000676967"/>
    </source>
</evidence>
<dbReference type="RefSeq" id="WP_189334802.1">
    <property type="nucleotide sequence ID" value="NZ_AP023356.1"/>
</dbReference>
<dbReference type="Pfam" id="PF17866">
    <property type="entry name" value="AAA_lid_6"/>
    <property type="match status" value="1"/>
</dbReference>
<dbReference type="Pfam" id="PF13229">
    <property type="entry name" value="Beta_helix"/>
    <property type="match status" value="1"/>
</dbReference>
<keyword evidence="2" id="KW-0547">Nucleotide-binding</keyword>
<dbReference type="InterPro" id="IPR027417">
    <property type="entry name" value="P-loop_NTPase"/>
</dbReference>
<dbReference type="InterPro" id="IPR012334">
    <property type="entry name" value="Pectin_lyas_fold"/>
</dbReference>
<dbReference type="InterPro" id="IPR011050">
    <property type="entry name" value="Pectin_lyase_fold/virulence"/>
</dbReference>
<dbReference type="CDD" id="cd00009">
    <property type="entry name" value="AAA"/>
    <property type="match status" value="1"/>
</dbReference>
<evidence type="ECO:0000313" key="5">
    <source>
        <dbReference type="EMBL" id="BCJ45203.1"/>
    </source>
</evidence>
<dbReference type="InterPro" id="IPR050773">
    <property type="entry name" value="CbxX/CfxQ_RuBisCO_ESX"/>
</dbReference>
<evidence type="ECO:0000256" key="2">
    <source>
        <dbReference type="ARBA" id="ARBA00022741"/>
    </source>
</evidence>
<evidence type="ECO:0000259" key="4">
    <source>
        <dbReference type="SMART" id="SM00382"/>
    </source>
</evidence>
<dbReference type="PRINTS" id="PR00819">
    <property type="entry name" value="CBXCFQXSUPER"/>
</dbReference>
<dbReference type="InterPro" id="IPR003959">
    <property type="entry name" value="ATPase_AAA_core"/>
</dbReference>
<dbReference type="InterPro" id="IPR003593">
    <property type="entry name" value="AAA+_ATPase"/>
</dbReference>
<dbReference type="Gene3D" id="1.10.8.60">
    <property type="match status" value="1"/>
</dbReference>
<dbReference type="InterPro" id="IPR006626">
    <property type="entry name" value="PbH1"/>
</dbReference>
<keyword evidence="6" id="KW-1185">Reference proteome</keyword>
<dbReference type="PANTHER" id="PTHR43392:SF2">
    <property type="entry name" value="AAA-TYPE ATPASE FAMILY PROTEIN _ ANKYRIN REPEAT FAMILY PROTEIN"/>
    <property type="match status" value="1"/>
</dbReference>